<keyword evidence="2" id="KW-1185">Reference proteome</keyword>
<evidence type="ECO:0008006" key="3">
    <source>
        <dbReference type="Google" id="ProtNLM"/>
    </source>
</evidence>
<dbReference type="CDD" id="cd02440">
    <property type="entry name" value="AdoMet_MTases"/>
    <property type="match status" value="1"/>
</dbReference>
<organism evidence="1 2">
    <name type="scientific">Sphingomonas psychrolutea</name>
    <dbReference type="NCBI Taxonomy" id="1259676"/>
    <lineage>
        <taxon>Bacteria</taxon>
        <taxon>Pseudomonadati</taxon>
        <taxon>Pseudomonadota</taxon>
        <taxon>Alphaproteobacteria</taxon>
        <taxon>Sphingomonadales</taxon>
        <taxon>Sphingomonadaceae</taxon>
        <taxon>Sphingomonas</taxon>
    </lineage>
</organism>
<name>A0ABQ1G1U9_9SPHN</name>
<reference evidence="2" key="1">
    <citation type="journal article" date="2019" name="Int. J. Syst. Evol. Microbiol.">
        <title>The Global Catalogue of Microorganisms (GCM) 10K type strain sequencing project: providing services to taxonomists for standard genome sequencing and annotation.</title>
        <authorList>
            <consortium name="The Broad Institute Genomics Platform"/>
            <consortium name="The Broad Institute Genome Sequencing Center for Infectious Disease"/>
            <person name="Wu L."/>
            <person name="Ma J."/>
        </authorList>
    </citation>
    <scope>NUCLEOTIDE SEQUENCE [LARGE SCALE GENOMIC DNA]</scope>
    <source>
        <strain evidence="2">CGMCC 1.10106</strain>
    </source>
</reference>
<dbReference type="PANTHER" id="PTHR43861">
    <property type="entry name" value="TRANS-ACONITATE 2-METHYLTRANSFERASE-RELATED"/>
    <property type="match status" value="1"/>
</dbReference>
<dbReference type="SUPFAM" id="SSF53335">
    <property type="entry name" value="S-adenosyl-L-methionine-dependent methyltransferases"/>
    <property type="match status" value="1"/>
</dbReference>
<dbReference type="EMBL" id="BMDW01000001">
    <property type="protein sequence ID" value="GGA33892.1"/>
    <property type="molecule type" value="Genomic_DNA"/>
</dbReference>
<accession>A0ABQ1G1U9</accession>
<sequence>MSDLSALYDLRFTQTGVSKRQAVWRQLCQHFFSKLVPADSAILDVACGYGEFINNIVARKKFAVDLNEDSPKHLNPDVTFFHTQATDLSMLPRDEIDIAFTSNFLEHFRDKQNLDVFLRELYSVLKPGGKFIILGPNIRYAYREYWDYYDHYLPLSDISLVEALALAGFKADKVIDRFLPFTMNNGAPTADFIIRAYLKMPFAWKWFGKQFLVVASKPK</sequence>
<comment type="caution">
    <text evidence="1">The sequence shown here is derived from an EMBL/GenBank/DDBJ whole genome shotgun (WGS) entry which is preliminary data.</text>
</comment>
<dbReference type="Pfam" id="PF13489">
    <property type="entry name" value="Methyltransf_23"/>
    <property type="match status" value="1"/>
</dbReference>
<proteinExistence type="predicted"/>
<dbReference type="InterPro" id="IPR029063">
    <property type="entry name" value="SAM-dependent_MTases_sf"/>
</dbReference>
<evidence type="ECO:0000313" key="2">
    <source>
        <dbReference type="Proteomes" id="UP000618591"/>
    </source>
</evidence>
<dbReference type="PANTHER" id="PTHR43861:SF1">
    <property type="entry name" value="TRANS-ACONITATE 2-METHYLTRANSFERASE"/>
    <property type="match status" value="1"/>
</dbReference>
<dbReference type="Gene3D" id="3.40.50.150">
    <property type="entry name" value="Vaccinia Virus protein VP39"/>
    <property type="match status" value="1"/>
</dbReference>
<evidence type="ECO:0000313" key="1">
    <source>
        <dbReference type="EMBL" id="GGA33892.1"/>
    </source>
</evidence>
<dbReference type="RefSeq" id="WP_188444742.1">
    <property type="nucleotide sequence ID" value="NZ_BMDW01000001.1"/>
</dbReference>
<dbReference type="Proteomes" id="UP000618591">
    <property type="component" value="Unassembled WGS sequence"/>
</dbReference>
<protein>
    <recommendedName>
        <fullName evidence="3">Class I SAM-dependent methyltransferase</fullName>
    </recommendedName>
</protein>
<gene>
    <name evidence="1" type="ORF">GCM10011395_00240</name>
</gene>